<reference evidence="2" key="1">
    <citation type="submission" date="2021-10" db="EMBL/GenBank/DDBJ databases">
        <title>Tropical sea cucumber genome reveals ecological adaptation and Cuvierian tubules defense mechanism.</title>
        <authorList>
            <person name="Chen T."/>
        </authorList>
    </citation>
    <scope>NUCLEOTIDE SEQUENCE</scope>
    <source>
        <strain evidence="2">Nanhai2018</strain>
        <tissue evidence="2">Muscle</tissue>
    </source>
</reference>
<dbReference type="Proteomes" id="UP001152320">
    <property type="component" value="Chromosome 8"/>
</dbReference>
<evidence type="ECO:0000256" key="1">
    <source>
        <dbReference type="SAM" id="SignalP"/>
    </source>
</evidence>
<dbReference type="AlphaFoldDB" id="A0A9Q1C2T7"/>
<proteinExistence type="predicted"/>
<feature type="chain" id="PRO_5040517307" evidence="1">
    <location>
        <begin position="19"/>
        <end position="94"/>
    </location>
</feature>
<evidence type="ECO:0000313" key="2">
    <source>
        <dbReference type="EMBL" id="KAJ8037069.1"/>
    </source>
</evidence>
<keyword evidence="3" id="KW-1185">Reference proteome</keyword>
<dbReference type="EMBL" id="JAIZAY010000008">
    <property type="protein sequence ID" value="KAJ8037069.1"/>
    <property type="molecule type" value="Genomic_DNA"/>
</dbReference>
<protein>
    <submittedName>
        <fullName evidence="2">Uncharacterized protein</fullName>
    </submittedName>
</protein>
<sequence>MDGCLFCLLLKFLCDALSFDFVVRRVPMPDVIDSKELKCFIHHNLIVQAIRTDQLSAGEVNFTREYCCFSRCFQIMQDKFWKSMFVETHQIQVK</sequence>
<accession>A0A9Q1C2T7</accession>
<organism evidence="2 3">
    <name type="scientific">Holothuria leucospilota</name>
    <name type="common">Black long sea cucumber</name>
    <name type="synonym">Mertensiothuria leucospilota</name>
    <dbReference type="NCBI Taxonomy" id="206669"/>
    <lineage>
        <taxon>Eukaryota</taxon>
        <taxon>Metazoa</taxon>
        <taxon>Echinodermata</taxon>
        <taxon>Eleutherozoa</taxon>
        <taxon>Echinozoa</taxon>
        <taxon>Holothuroidea</taxon>
        <taxon>Aspidochirotacea</taxon>
        <taxon>Aspidochirotida</taxon>
        <taxon>Holothuriidae</taxon>
        <taxon>Holothuria</taxon>
    </lineage>
</organism>
<gene>
    <name evidence="2" type="ORF">HOLleu_17797</name>
</gene>
<keyword evidence="1" id="KW-0732">Signal</keyword>
<evidence type="ECO:0000313" key="3">
    <source>
        <dbReference type="Proteomes" id="UP001152320"/>
    </source>
</evidence>
<name>A0A9Q1C2T7_HOLLE</name>
<feature type="signal peptide" evidence="1">
    <location>
        <begin position="1"/>
        <end position="18"/>
    </location>
</feature>
<comment type="caution">
    <text evidence="2">The sequence shown here is derived from an EMBL/GenBank/DDBJ whole genome shotgun (WGS) entry which is preliminary data.</text>
</comment>